<comment type="caution">
    <text evidence="7">The sequence shown here is derived from an EMBL/GenBank/DDBJ whole genome shotgun (WGS) entry which is preliminary data.</text>
</comment>
<reference evidence="7 8" key="1">
    <citation type="journal article" date="2020" name="G3 (Bethesda)">
        <title>Improved Reference Genome for Cyclotella cryptica CCMP332, a Model for Cell Wall Morphogenesis, Salinity Adaptation, and Lipid Production in Diatoms (Bacillariophyta).</title>
        <authorList>
            <person name="Roberts W.R."/>
            <person name="Downey K.M."/>
            <person name="Ruck E.C."/>
            <person name="Traller J.C."/>
            <person name="Alverson A.J."/>
        </authorList>
    </citation>
    <scope>NUCLEOTIDE SEQUENCE [LARGE SCALE GENOMIC DNA]</scope>
    <source>
        <strain evidence="7 8">CCMP332</strain>
    </source>
</reference>
<proteinExistence type="predicted"/>
<dbReference type="InterPro" id="IPR019786">
    <property type="entry name" value="Zinc_finger_PHD-type_CS"/>
</dbReference>
<keyword evidence="1" id="KW-0479">Metal-binding</keyword>
<dbReference type="Pfam" id="PF00628">
    <property type="entry name" value="PHD"/>
    <property type="match status" value="2"/>
</dbReference>
<dbReference type="InterPro" id="IPR001965">
    <property type="entry name" value="Znf_PHD"/>
</dbReference>
<gene>
    <name evidence="7" type="ORF">HJC23_003753</name>
</gene>
<dbReference type="InterPro" id="IPR011011">
    <property type="entry name" value="Znf_FYVE_PHD"/>
</dbReference>
<dbReference type="InterPro" id="IPR013083">
    <property type="entry name" value="Znf_RING/FYVE/PHD"/>
</dbReference>
<keyword evidence="3" id="KW-0862">Zinc</keyword>
<dbReference type="SMART" id="SM00249">
    <property type="entry name" value="PHD"/>
    <property type="match status" value="2"/>
</dbReference>
<dbReference type="SUPFAM" id="SSF57903">
    <property type="entry name" value="FYVE/PHD zinc finger"/>
    <property type="match status" value="2"/>
</dbReference>
<feature type="compositionally biased region" description="Basic and acidic residues" evidence="5">
    <location>
        <begin position="153"/>
        <end position="162"/>
    </location>
</feature>
<organism evidence="7 8">
    <name type="scientific">Cyclotella cryptica</name>
    <dbReference type="NCBI Taxonomy" id="29204"/>
    <lineage>
        <taxon>Eukaryota</taxon>
        <taxon>Sar</taxon>
        <taxon>Stramenopiles</taxon>
        <taxon>Ochrophyta</taxon>
        <taxon>Bacillariophyta</taxon>
        <taxon>Coscinodiscophyceae</taxon>
        <taxon>Thalassiosirophycidae</taxon>
        <taxon>Stephanodiscales</taxon>
        <taxon>Stephanodiscaceae</taxon>
        <taxon>Cyclotella</taxon>
    </lineage>
</organism>
<feature type="domain" description="PHD-type" evidence="6">
    <location>
        <begin position="646"/>
        <end position="695"/>
    </location>
</feature>
<feature type="compositionally biased region" description="Basic and acidic residues" evidence="5">
    <location>
        <begin position="116"/>
        <end position="139"/>
    </location>
</feature>
<dbReference type="PANTHER" id="PTHR24102:SF28">
    <property type="entry name" value="PHD-TYPE DOMAIN-CONTAINING PROTEIN"/>
    <property type="match status" value="1"/>
</dbReference>
<name>A0ABD3QUY2_9STRA</name>
<evidence type="ECO:0000259" key="6">
    <source>
        <dbReference type="PROSITE" id="PS50016"/>
    </source>
</evidence>
<protein>
    <recommendedName>
        <fullName evidence="6">PHD-type domain-containing protein</fullName>
    </recommendedName>
</protein>
<dbReference type="PROSITE" id="PS50016">
    <property type="entry name" value="ZF_PHD_2"/>
    <property type="match status" value="2"/>
</dbReference>
<dbReference type="PANTHER" id="PTHR24102">
    <property type="entry name" value="PHD FINGER PROTEIN"/>
    <property type="match status" value="1"/>
</dbReference>
<keyword evidence="8" id="KW-1185">Reference proteome</keyword>
<feature type="region of interest" description="Disordered" evidence="5">
    <location>
        <begin position="465"/>
        <end position="488"/>
    </location>
</feature>
<feature type="compositionally biased region" description="Polar residues" evidence="5">
    <location>
        <begin position="23"/>
        <end position="32"/>
    </location>
</feature>
<evidence type="ECO:0000313" key="8">
    <source>
        <dbReference type="Proteomes" id="UP001516023"/>
    </source>
</evidence>
<evidence type="ECO:0000256" key="3">
    <source>
        <dbReference type="ARBA" id="ARBA00022833"/>
    </source>
</evidence>
<dbReference type="PROSITE" id="PS01359">
    <property type="entry name" value="ZF_PHD_1"/>
    <property type="match status" value="1"/>
</dbReference>
<dbReference type="Proteomes" id="UP001516023">
    <property type="component" value="Unassembled WGS sequence"/>
</dbReference>
<evidence type="ECO:0000256" key="1">
    <source>
        <dbReference type="ARBA" id="ARBA00022723"/>
    </source>
</evidence>
<evidence type="ECO:0000256" key="4">
    <source>
        <dbReference type="PROSITE-ProRule" id="PRU00146"/>
    </source>
</evidence>
<evidence type="ECO:0000256" key="2">
    <source>
        <dbReference type="ARBA" id="ARBA00022771"/>
    </source>
</evidence>
<dbReference type="AlphaFoldDB" id="A0ABD3QUY2"/>
<dbReference type="Gene3D" id="3.30.40.10">
    <property type="entry name" value="Zinc/RING finger domain, C3HC4 (zinc finger)"/>
    <property type="match status" value="2"/>
</dbReference>
<feature type="region of interest" description="Disordered" evidence="5">
    <location>
        <begin position="285"/>
        <end position="312"/>
    </location>
</feature>
<feature type="domain" description="PHD-type" evidence="6">
    <location>
        <begin position="55"/>
        <end position="101"/>
    </location>
</feature>
<feature type="compositionally biased region" description="Polar residues" evidence="5">
    <location>
        <begin position="289"/>
        <end position="312"/>
    </location>
</feature>
<dbReference type="EMBL" id="JABMIG020000012">
    <property type="protein sequence ID" value="KAL3803699.1"/>
    <property type="molecule type" value="Genomic_DNA"/>
</dbReference>
<evidence type="ECO:0000313" key="7">
    <source>
        <dbReference type="EMBL" id="KAL3803699.1"/>
    </source>
</evidence>
<evidence type="ECO:0000256" key="5">
    <source>
        <dbReference type="SAM" id="MobiDB-lite"/>
    </source>
</evidence>
<dbReference type="InterPro" id="IPR019787">
    <property type="entry name" value="Znf_PHD-finger"/>
</dbReference>
<keyword evidence="2 4" id="KW-0863">Zinc-finger</keyword>
<sequence>MVHLNWVRCSPCIDNYPMKPTMSTPADDNSSFDSGQLESDSDDQESSSSGEDTHSDECDICGDGGELICCDGCEKAYHAKCLSLSADVLPEVWYGPCCEGRLSIKRKSPVCSSANKDPDLTKDENNVDGSDRGREEGRRLVPAGGESTSNKSSQDENEVRDTAKDHVVETAPSIGQVTEKRVIEQSVVQRSQDLQLQSHQRASNLDANLGFTHNTKHATIGPSSVANKDIHSQQYKQSSFSLTAPQQLKGSYSSVLNIKLCDKCNRFHTQYPVCPYAKIVQQGQHHRSTATSTNIHDASSSKTNQKPPKQSTFRAVVVPPGVAEGSIFHVVMENAQTIGVICPKGVQPRQTMIVLEPGVDVAPIPPKTIVEMNESRLVAGFNRREAEYVRRAFWDVLFPHLEESGWSFTREINYNFGAYRFASPGNSSGKNGEFMETIAQILKFVESNGCCPEQVQEFHRCIEKQKEDDRRGSDRKRKRAQDAVSSNEMEHIRIGGKYQVRSLPRSGSNAPASSKQYIQEQIWSREEAPPEAYSFLNSLPHRCREEAFCAMHTVGYDPRAEAPSHIIDTNKEKIKWNECAEDPSFEVDFHNAMMQCKKELRDVSSTLKRPIGFCLWYYYSKYKPSKYYAALKNHMKEQQSQEGRNRDECTICEEGGELLCCDTCSNAYHLKCLGVSNPNAFDDEESWACPDCIRKRTESCRSPAKSPSKVRSIDKSPKKLSFTENDTNIRAQYRKPFESEYSMPQPMNLHQISLPADLLKMGTGLVEEARNSDNPAEADASHGGFSKGLAAKGHMNHIQNASPLFTTGADNMSFQCGVFSSQCYTLGRTEEEPKTKYDYGDRYSLQNVSARKQGDGTVLPIFLKRLPNGEYARPIGRQRKGMHWDGVRGLWVPIPSEGIPGEKS</sequence>
<dbReference type="GO" id="GO:0008270">
    <property type="term" value="F:zinc ion binding"/>
    <property type="evidence" value="ECO:0007669"/>
    <property type="project" value="UniProtKB-KW"/>
</dbReference>
<accession>A0ABD3QUY2</accession>
<feature type="region of interest" description="Disordered" evidence="5">
    <location>
        <begin position="109"/>
        <end position="162"/>
    </location>
</feature>
<feature type="region of interest" description="Disordered" evidence="5">
    <location>
        <begin position="23"/>
        <end position="55"/>
    </location>
</feature>